<accession>A0A2H4SP05</accession>
<dbReference type="EMBL" id="CP023325">
    <property type="protein sequence ID" value="ATY64836.1"/>
    <property type="molecule type" value="Genomic_DNA"/>
</dbReference>
<evidence type="ECO:0000313" key="2">
    <source>
        <dbReference type="EMBL" id="ATY64836.1"/>
    </source>
</evidence>
<gene>
    <name evidence="2" type="ORF">A9K55_005282</name>
</gene>
<dbReference type="VEuPathDB" id="FungiDB:CCM_08139"/>
<feature type="region of interest" description="Disordered" evidence="1">
    <location>
        <begin position="1"/>
        <end position="30"/>
    </location>
</feature>
<reference evidence="2 3" key="1">
    <citation type="journal article" date="2017" name="BMC Genomics">
        <title>Chromosome level assembly and secondary metabolite potential of the parasitic fungus Cordyceps militaris.</title>
        <authorList>
            <person name="Kramer G.J."/>
            <person name="Nodwell J.R."/>
        </authorList>
    </citation>
    <scope>NUCLEOTIDE SEQUENCE [LARGE SCALE GENOMIC DNA]</scope>
    <source>
        <strain evidence="2 3">ATCC 34164</strain>
    </source>
</reference>
<name>A0A2H4SP05_CORMI</name>
<evidence type="ECO:0000313" key="3">
    <source>
        <dbReference type="Proteomes" id="UP000323067"/>
    </source>
</evidence>
<dbReference type="VEuPathDB" id="FungiDB:A9K55_005282"/>
<organism evidence="2 3">
    <name type="scientific">Cordyceps militaris</name>
    <name type="common">Caterpillar fungus</name>
    <name type="synonym">Clavaria militaris</name>
    <dbReference type="NCBI Taxonomy" id="73501"/>
    <lineage>
        <taxon>Eukaryota</taxon>
        <taxon>Fungi</taxon>
        <taxon>Dikarya</taxon>
        <taxon>Ascomycota</taxon>
        <taxon>Pezizomycotina</taxon>
        <taxon>Sordariomycetes</taxon>
        <taxon>Hypocreomycetidae</taxon>
        <taxon>Hypocreales</taxon>
        <taxon>Cordycipitaceae</taxon>
        <taxon>Cordyceps</taxon>
    </lineage>
</organism>
<dbReference type="OrthoDB" id="5209158at2759"/>
<evidence type="ECO:0000256" key="1">
    <source>
        <dbReference type="SAM" id="MobiDB-lite"/>
    </source>
</evidence>
<protein>
    <submittedName>
        <fullName evidence="2">Uncharacterized protein</fullName>
    </submittedName>
</protein>
<sequence>MPPSGSVRTARQPRDTGFPEPFAARMMPQSHSQKTRLYFFIKKKKDEQLINRLPVRNTTLPHPDADLSPNACIGQDDVHADLVMKRRGMSFLHRAKKPKKTLSHGIVPASASVVSLTPSGAAGSSSTILPQSRSRSSSTMRRQSRSRSSSIQPRPCSQPSIVETPPSPTISKHNRDSFATTRRDDDETPPTSPDDVSTKSSRGLFRKLRRHH</sequence>
<feature type="compositionally biased region" description="Low complexity" evidence="1">
    <location>
        <begin position="124"/>
        <end position="160"/>
    </location>
</feature>
<dbReference type="AlphaFoldDB" id="A0A2H4SP05"/>
<dbReference type="Proteomes" id="UP000323067">
    <property type="component" value="Chromosome v"/>
</dbReference>
<feature type="compositionally biased region" description="Basic and acidic residues" evidence="1">
    <location>
        <begin position="173"/>
        <end position="185"/>
    </location>
</feature>
<feature type="region of interest" description="Disordered" evidence="1">
    <location>
        <begin position="116"/>
        <end position="212"/>
    </location>
</feature>
<proteinExistence type="predicted"/>